<evidence type="ECO:0000313" key="2">
    <source>
        <dbReference type="Proteomes" id="UP001605036"/>
    </source>
</evidence>
<reference evidence="1 2" key="1">
    <citation type="submission" date="2024-09" db="EMBL/GenBank/DDBJ databases">
        <title>Chromosome-scale assembly of Riccia fluitans.</title>
        <authorList>
            <person name="Paukszto L."/>
            <person name="Sawicki J."/>
            <person name="Karawczyk K."/>
            <person name="Piernik-Szablinska J."/>
            <person name="Szczecinska M."/>
            <person name="Mazdziarz M."/>
        </authorList>
    </citation>
    <scope>NUCLEOTIDE SEQUENCE [LARGE SCALE GENOMIC DNA]</scope>
    <source>
        <strain evidence="1">Rf_01</strain>
        <tissue evidence="1">Aerial parts of the thallus</tissue>
    </source>
</reference>
<dbReference type="InterPro" id="IPR035892">
    <property type="entry name" value="C2_domain_sf"/>
</dbReference>
<evidence type="ECO:0000313" key="1">
    <source>
        <dbReference type="EMBL" id="KAL2603055.1"/>
    </source>
</evidence>
<gene>
    <name evidence="1" type="ORF">R1flu_017180</name>
</gene>
<dbReference type="SUPFAM" id="SSF49562">
    <property type="entry name" value="C2 domain (Calcium/lipid-binding domain, CaLB)"/>
    <property type="match status" value="1"/>
</dbReference>
<dbReference type="EMBL" id="JBHFFA010000085">
    <property type="protein sequence ID" value="KAL2603055.1"/>
    <property type="molecule type" value="Genomic_DNA"/>
</dbReference>
<protein>
    <submittedName>
        <fullName evidence="1">Uncharacterized protein</fullName>
    </submittedName>
</protein>
<dbReference type="AlphaFoldDB" id="A0ABD1XI08"/>
<proteinExistence type="predicted"/>
<keyword evidence="2" id="KW-1185">Reference proteome</keyword>
<organism evidence="1 2">
    <name type="scientific">Riccia fluitans</name>
    <dbReference type="NCBI Taxonomy" id="41844"/>
    <lineage>
        <taxon>Eukaryota</taxon>
        <taxon>Viridiplantae</taxon>
        <taxon>Streptophyta</taxon>
        <taxon>Embryophyta</taxon>
        <taxon>Marchantiophyta</taxon>
        <taxon>Marchantiopsida</taxon>
        <taxon>Marchantiidae</taxon>
        <taxon>Marchantiales</taxon>
        <taxon>Ricciaceae</taxon>
        <taxon>Riccia</taxon>
    </lineage>
</organism>
<dbReference type="Proteomes" id="UP001605036">
    <property type="component" value="Unassembled WGS sequence"/>
</dbReference>
<name>A0ABD1XI08_9MARC</name>
<accession>A0ABD1XI08</accession>
<comment type="caution">
    <text evidence="1">The sequence shown here is derived from an EMBL/GenBank/DDBJ whole genome shotgun (WGS) entry which is preliminary data.</text>
</comment>
<sequence>MRMGKSAHATGVGNLQVLVVEGRNFAVKETGRNTLDSCVELLIGEQKVSVIDEDEFFGREILIGRAVVTIKDLVGCGKRDLWVYVKNLDNINVGEVCLNLRYFDHQYSGTVTSSQKTRI</sequence>